<dbReference type="SMART" id="SM00256">
    <property type="entry name" value="FBOX"/>
    <property type="match status" value="1"/>
</dbReference>
<protein>
    <recommendedName>
        <fullName evidence="2">F-box domain-containing protein</fullName>
    </recommendedName>
</protein>
<dbReference type="Proteomes" id="UP000663874">
    <property type="component" value="Unassembled WGS sequence"/>
</dbReference>
<evidence type="ECO:0000256" key="1">
    <source>
        <dbReference type="SAM" id="MobiDB-lite"/>
    </source>
</evidence>
<dbReference type="Proteomes" id="UP000663870">
    <property type="component" value="Unassembled WGS sequence"/>
</dbReference>
<evidence type="ECO:0000313" key="3">
    <source>
        <dbReference type="EMBL" id="CAF0835554.1"/>
    </source>
</evidence>
<sequence length="349" mass="40722">MASNQKKGADPRRASLTTESSRNKKNVHPHETCNMRHFMKQHPLLSQVLHEDGILFECDGQAPAPSKDYGQLQITLDKVILRWWKITLRNIDGSMYPGEIKESYEDFYDDEVAQREIWRIFGQNTLDYCVNLVRGKYDWLTRLPPNIQIHILSFVNLDDIPQISLVSKSLRSLCRNNDLWQIFYIDHYGRHALENKDLIHLAERRGWRHVFFTNRLKLQMQMRRASQLERYHPEDPSDFVRARERRAQLQPSPPITSRQQERYIQPSLRRHSFATRKEPPLHSPRTSLIPDEEESPRTARSYLTEVNQSPRIRRPPSPSSSVRSNAGSVASTSSAQPPVKSTRGLSTRH</sequence>
<dbReference type="Proteomes" id="UP000663889">
    <property type="component" value="Unassembled WGS sequence"/>
</dbReference>
<dbReference type="Pfam" id="PF00646">
    <property type="entry name" value="F-box"/>
    <property type="match status" value="1"/>
</dbReference>
<accession>A0A813V222</accession>
<name>A0A813V222_9BILA</name>
<dbReference type="EMBL" id="CAJNOU010000171">
    <property type="protein sequence ID" value="CAF0899599.1"/>
    <property type="molecule type" value="Genomic_DNA"/>
</dbReference>
<evidence type="ECO:0000313" key="6">
    <source>
        <dbReference type="Proteomes" id="UP000663870"/>
    </source>
</evidence>
<dbReference type="EMBL" id="CAJOBE010001910">
    <property type="protein sequence ID" value="CAF3784457.1"/>
    <property type="molecule type" value="Genomic_DNA"/>
</dbReference>
<dbReference type="InterPro" id="IPR036047">
    <property type="entry name" value="F-box-like_dom_sf"/>
</dbReference>
<evidence type="ECO:0000313" key="5">
    <source>
        <dbReference type="EMBL" id="CAF3784457.1"/>
    </source>
</evidence>
<dbReference type="SUPFAM" id="SSF81383">
    <property type="entry name" value="F-box domain"/>
    <property type="match status" value="1"/>
</dbReference>
<evidence type="ECO:0000313" key="4">
    <source>
        <dbReference type="EMBL" id="CAF0899599.1"/>
    </source>
</evidence>
<dbReference type="Gene3D" id="1.20.1280.50">
    <property type="match status" value="1"/>
</dbReference>
<feature type="region of interest" description="Disordered" evidence="1">
    <location>
        <begin position="248"/>
        <end position="349"/>
    </location>
</feature>
<feature type="region of interest" description="Disordered" evidence="1">
    <location>
        <begin position="1"/>
        <end position="29"/>
    </location>
</feature>
<keyword evidence="6" id="KW-1185">Reference proteome</keyword>
<dbReference type="EMBL" id="CAJNOL010000090">
    <property type="protein sequence ID" value="CAF0835554.1"/>
    <property type="molecule type" value="Genomic_DNA"/>
</dbReference>
<dbReference type="PROSITE" id="PS50181">
    <property type="entry name" value="FBOX"/>
    <property type="match status" value="1"/>
</dbReference>
<gene>
    <name evidence="5" type="ORF">FNK824_LOCUS14085</name>
    <name evidence="3" type="ORF">JXQ802_LOCUS5911</name>
    <name evidence="4" type="ORF">SEV965_LOCUS5565</name>
</gene>
<feature type="domain" description="F-box" evidence="2">
    <location>
        <begin position="137"/>
        <end position="183"/>
    </location>
</feature>
<organism evidence="3 6">
    <name type="scientific">Rotaria sordida</name>
    <dbReference type="NCBI Taxonomy" id="392033"/>
    <lineage>
        <taxon>Eukaryota</taxon>
        <taxon>Metazoa</taxon>
        <taxon>Spiralia</taxon>
        <taxon>Gnathifera</taxon>
        <taxon>Rotifera</taxon>
        <taxon>Eurotatoria</taxon>
        <taxon>Bdelloidea</taxon>
        <taxon>Philodinida</taxon>
        <taxon>Philodinidae</taxon>
        <taxon>Rotaria</taxon>
    </lineage>
</organism>
<proteinExistence type="predicted"/>
<feature type="compositionally biased region" description="Polar residues" evidence="1">
    <location>
        <begin position="325"/>
        <end position="336"/>
    </location>
</feature>
<dbReference type="AlphaFoldDB" id="A0A813V222"/>
<comment type="caution">
    <text evidence="3">The sequence shown here is derived from an EMBL/GenBank/DDBJ whole genome shotgun (WGS) entry which is preliminary data.</text>
</comment>
<dbReference type="InterPro" id="IPR001810">
    <property type="entry name" value="F-box_dom"/>
</dbReference>
<evidence type="ECO:0000259" key="2">
    <source>
        <dbReference type="PROSITE" id="PS50181"/>
    </source>
</evidence>
<reference evidence="3" key="1">
    <citation type="submission" date="2021-02" db="EMBL/GenBank/DDBJ databases">
        <authorList>
            <person name="Nowell W R."/>
        </authorList>
    </citation>
    <scope>NUCLEOTIDE SEQUENCE</scope>
</reference>